<evidence type="ECO:0000313" key="4">
    <source>
        <dbReference type="Proteomes" id="UP000177309"/>
    </source>
</evidence>
<dbReference type="SUPFAM" id="SSF51905">
    <property type="entry name" value="FAD/NAD(P)-binding domain"/>
    <property type="match status" value="2"/>
</dbReference>
<dbReference type="AlphaFoldDB" id="A0A1F4TLE1"/>
<dbReference type="Proteomes" id="UP000177309">
    <property type="component" value="Unassembled WGS sequence"/>
</dbReference>
<dbReference type="EMBL" id="MEUI01000035">
    <property type="protein sequence ID" value="OGC33427.1"/>
    <property type="molecule type" value="Genomic_DNA"/>
</dbReference>
<dbReference type="Gene3D" id="3.50.50.60">
    <property type="entry name" value="FAD/NAD(P)-binding domain"/>
    <property type="match status" value="2"/>
</dbReference>
<reference evidence="3 4" key="1">
    <citation type="journal article" date="2016" name="Nat. Commun.">
        <title>Thousands of microbial genomes shed light on interconnected biogeochemical processes in an aquifer system.</title>
        <authorList>
            <person name="Anantharaman K."/>
            <person name="Brown C.T."/>
            <person name="Hug L.A."/>
            <person name="Sharon I."/>
            <person name="Castelle C.J."/>
            <person name="Probst A.J."/>
            <person name="Thomas B.C."/>
            <person name="Singh A."/>
            <person name="Wilkins M.J."/>
            <person name="Karaoz U."/>
            <person name="Brodie E.L."/>
            <person name="Williams K.H."/>
            <person name="Hubbard S.S."/>
            <person name="Banfield J.F."/>
        </authorList>
    </citation>
    <scope>NUCLEOTIDE SEQUENCE [LARGE SCALE GENOMIC DNA]</scope>
</reference>
<proteinExistence type="predicted"/>
<protein>
    <submittedName>
        <fullName evidence="3">Uncharacterized protein</fullName>
    </submittedName>
</protein>
<sequence length="393" mass="42784">MGKAVLVLGGGWGGLAVAYRLRGWLGPEHRIVVIEKNAKFSLGPVNLWVMTGDRKYPDDVERPLAALARKDIEWVQAEVIRIEPEKKTVHTSAGTLTGDYLVIALGSESYPEGVPGFVEQVYNLYDAAGAARLHDALQQFNGGKIVIFVSNTPFRCPPAPYEATLLIESMLRKRGLGEKTEIHLFTPESMPMAVAGPEIAAMFRQMVEGRGIKYHPNEKVERVDGASQKIIFKGGEESSYDLLIGVPPHRIPPVLVAAGLTDSSGYIPTHPQSLRVLSNVEELETRLPGVYVIGDSASITLFNFKALPKAGVFAEEQAATVASNIASDIRGEEPRAVFDGKGVCYIETGEGMASEGSGNFYAYPAPRISINSPSVQGHKAKEEFEKMLKTWFV</sequence>
<evidence type="ECO:0000259" key="1">
    <source>
        <dbReference type="Pfam" id="PF07992"/>
    </source>
</evidence>
<organism evidence="3 4">
    <name type="scientific">candidate division WOR-1 bacterium RIFOXYC2_FULL_41_25</name>
    <dbReference type="NCBI Taxonomy" id="1802586"/>
    <lineage>
        <taxon>Bacteria</taxon>
        <taxon>Bacillati</taxon>
        <taxon>Saganbacteria</taxon>
    </lineage>
</organism>
<comment type="caution">
    <text evidence="3">The sequence shown here is derived from an EMBL/GenBank/DDBJ whole genome shotgun (WGS) entry which is preliminary data.</text>
</comment>
<dbReference type="InterPro" id="IPR036188">
    <property type="entry name" value="FAD/NAD-bd_sf"/>
</dbReference>
<evidence type="ECO:0000259" key="2">
    <source>
        <dbReference type="Pfam" id="PF21706"/>
    </source>
</evidence>
<dbReference type="InterPro" id="IPR023753">
    <property type="entry name" value="FAD/NAD-binding_dom"/>
</dbReference>
<dbReference type="GO" id="GO:0016491">
    <property type="term" value="F:oxidoreductase activity"/>
    <property type="evidence" value="ECO:0007669"/>
    <property type="project" value="InterPro"/>
</dbReference>
<gene>
    <name evidence="3" type="ORF">A2462_06710</name>
</gene>
<dbReference type="PANTHER" id="PTHR43755">
    <property type="match status" value="1"/>
</dbReference>
<feature type="domain" description="FAD/NAD(P)-binding" evidence="1">
    <location>
        <begin position="4"/>
        <end position="134"/>
    </location>
</feature>
<dbReference type="Pfam" id="PF21706">
    <property type="entry name" value="FCSD_central"/>
    <property type="match status" value="1"/>
</dbReference>
<dbReference type="PANTHER" id="PTHR43755:SF1">
    <property type="entry name" value="FAD-DEPENDENT PYRIDINE NUCLEOTIDE-DISULPHIDE OXIDOREDUCTASE"/>
    <property type="match status" value="1"/>
</dbReference>
<name>A0A1F4TLE1_UNCSA</name>
<dbReference type="InterPro" id="IPR052541">
    <property type="entry name" value="SQRD"/>
</dbReference>
<dbReference type="InterPro" id="IPR049386">
    <property type="entry name" value="FCSD_central"/>
</dbReference>
<dbReference type="PRINTS" id="PR00368">
    <property type="entry name" value="FADPNR"/>
</dbReference>
<accession>A0A1F4TLE1</accession>
<dbReference type="Pfam" id="PF07992">
    <property type="entry name" value="Pyr_redox_2"/>
    <property type="match status" value="1"/>
</dbReference>
<evidence type="ECO:0000313" key="3">
    <source>
        <dbReference type="EMBL" id="OGC33427.1"/>
    </source>
</evidence>
<feature type="domain" description="Sulfide dehydrogenase [flavocytochrome c] flavoprotein chain central" evidence="2">
    <location>
        <begin position="137"/>
        <end position="243"/>
    </location>
</feature>